<feature type="chain" id="PRO_5035891295" evidence="1">
    <location>
        <begin position="18"/>
        <end position="294"/>
    </location>
</feature>
<evidence type="ECO:0000313" key="4">
    <source>
        <dbReference type="Proteomes" id="UP000605970"/>
    </source>
</evidence>
<proteinExistence type="predicted"/>
<dbReference type="Proteomes" id="UP000605970">
    <property type="component" value="Unassembled WGS sequence"/>
</dbReference>
<evidence type="ECO:0000256" key="1">
    <source>
        <dbReference type="SAM" id="SignalP"/>
    </source>
</evidence>
<dbReference type="Gene3D" id="3.40.50.1820">
    <property type="entry name" value="alpha/beta hydrolase"/>
    <property type="match status" value="2"/>
</dbReference>
<evidence type="ECO:0000313" key="3">
    <source>
        <dbReference type="EMBL" id="KAF7633930.1"/>
    </source>
</evidence>
<gene>
    <name evidence="3" type="ORF">Mgra_00006668</name>
</gene>
<dbReference type="GO" id="GO:0006629">
    <property type="term" value="P:lipid metabolic process"/>
    <property type="evidence" value="ECO:0007669"/>
    <property type="project" value="InterPro"/>
</dbReference>
<dbReference type="EMBL" id="JABEBT010000067">
    <property type="protein sequence ID" value="KAF7633930.1"/>
    <property type="molecule type" value="Genomic_DNA"/>
</dbReference>
<dbReference type="InterPro" id="IPR002921">
    <property type="entry name" value="Fungal_lipase-type"/>
</dbReference>
<accession>A0A8S9ZL13</accession>
<dbReference type="Pfam" id="PF01764">
    <property type="entry name" value="Lipase_3"/>
    <property type="match status" value="1"/>
</dbReference>
<dbReference type="PANTHER" id="PTHR45908:SF19">
    <property type="entry name" value="FUNGAL LIPASE-LIKE DOMAIN-CONTAINING PROTEIN"/>
    <property type="match status" value="1"/>
</dbReference>
<dbReference type="OrthoDB" id="426718at2759"/>
<dbReference type="SUPFAM" id="SSF53474">
    <property type="entry name" value="alpha/beta-Hydrolases"/>
    <property type="match status" value="1"/>
</dbReference>
<dbReference type="InterPro" id="IPR029058">
    <property type="entry name" value="AB_hydrolase_fold"/>
</dbReference>
<dbReference type="CDD" id="cd00519">
    <property type="entry name" value="Lipase_3"/>
    <property type="match status" value="1"/>
</dbReference>
<dbReference type="PANTHER" id="PTHR45908">
    <property type="entry name" value="PROTEIN CBG11750-RELATED"/>
    <property type="match status" value="1"/>
</dbReference>
<feature type="signal peptide" evidence="1">
    <location>
        <begin position="1"/>
        <end position="17"/>
    </location>
</feature>
<protein>
    <submittedName>
        <fullName evidence="3">Lipase_3 domain-containing protein</fullName>
    </submittedName>
</protein>
<keyword evidence="4" id="KW-1185">Reference proteome</keyword>
<comment type="caution">
    <text evidence="3">The sequence shown here is derived from an EMBL/GenBank/DDBJ whole genome shotgun (WGS) entry which is preliminary data.</text>
</comment>
<evidence type="ECO:0000259" key="2">
    <source>
        <dbReference type="Pfam" id="PF01764"/>
    </source>
</evidence>
<dbReference type="AlphaFoldDB" id="A0A8S9ZL13"/>
<keyword evidence="1" id="KW-0732">Signal</keyword>
<name>A0A8S9ZL13_9BILA</name>
<reference evidence="3" key="1">
    <citation type="journal article" date="2020" name="Ecol. Evol.">
        <title>Genome structure and content of the rice root-knot nematode (Meloidogyne graminicola).</title>
        <authorList>
            <person name="Phan N.T."/>
            <person name="Danchin E.G.J."/>
            <person name="Klopp C."/>
            <person name="Perfus-Barbeoch L."/>
            <person name="Kozlowski D.K."/>
            <person name="Koutsovoulos G.D."/>
            <person name="Lopez-Roques C."/>
            <person name="Bouchez O."/>
            <person name="Zahm M."/>
            <person name="Besnard G."/>
            <person name="Bellafiore S."/>
        </authorList>
    </citation>
    <scope>NUCLEOTIDE SEQUENCE</scope>
    <source>
        <strain evidence="3">VN-18</strain>
    </source>
</reference>
<sequence length="294" mass="34024">MNLLIFLFSQFFYLIFSHLDFEFSSSFDDFTASISFKHNWTVNYGSWLTLPALDFAAAAYSPDPSPCLTKHKANLILRTQVPCDALRDECWAFIAVSRHFIIFSVRGTRTQTQLIIEIIESMAEPKRPFPAGGSVQHYFYESLEAIWNAGFGTKLAELKKPRDLLLITFGQPRVGDIEYAQSHRRLVPNSFRIVHRYDLVPHIPYCYETLKRPHRCTTLHSHGPFHHPTEIWYPAEDMSTNNSLFRICDGFPLGEDQKCSNAHFVHFQVGDHLKYFGKFIDLYGNNGCPYEKIR</sequence>
<feature type="domain" description="Fungal lipase-type" evidence="2">
    <location>
        <begin position="160"/>
        <end position="207"/>
    </location>
</feature>
<organism evidence="3 4">
    <name type="scientific">Meloidogyne graminicola</name>
    <dbReference type="NCBI Taxonomy" id="189291"/>
    <lineage>
        <taxon>Eukaryota</taxon>
        <taxon>Metazoa</taxon>
        <taxon>Ecdysozoa</taxon>
        <taxon>Nematoda</taxon>
        <taxon>Chromadorea</taxon>
        <taxon>Rhabditida</taxon>
        <taxon>Tylenchina</taxon>
        <taxon>Tylenchomorpha</taxon>
        <taxon>Tylenchoidea</taxon>
        <taxon>Meloidogynidae</taxon>
        <taxon>Meloidogyninae</taxon>
        <taxon>Meloidogyne</taxon>
    </lineage>
</organism>